<keyword evidence="5 7" id="KW-0503">Monooxygenase</keyword>
<protein>
    <submittedName>
        <fullName evidence="8">Cytochrome p450</fullName>
    </submittedName>
</protein>
<keyword evidence="3 7" id="KW-0560">Oxidoreductase</keyword>
<dbReference type="Pfam" id="PF00067">
    <property type="entry name" value="p450"/>
    <property type="match status" value="1"/>
</dbReference>
<dbReference type="STRING" id="183478.A0A364MRG2"/>
<evidence type="ECO:0000256" key="2">
    <source>
        <dbReference type="ARBA" id="ARBA00022723"/>
    </source>
</evidence>
<dbReference type="InterPro" id="IPR001128">
    <property type="entry name" value="Cyt_P450"/>
</dbReference>
<evidence type="ECO:0000256" key="4">
    <source>
        <dbReference type="ARBA" id="ARBA00023004"/>
    </source>
</evidence>
<dbReference type="GO" id="GO:0016705">
    <property type="term" value="F:oxidoreductase activity, acting on paired donors, with incorporation or reduction of molecular oxygen"/>
    <property type="evidence" value="ECO:0007669"/>
    <property type="project" value="InterPro"/>
</dbReference>
<feature type="binding site" description="axial binding residue" evidence="6">
    <location>
        <position position="285"/>
    </location>
    <ligand>
        <name>heme</name>
        <dbReference type="ChEBI" id="CHEBI:30413"/>
    </ligand>
    <ligandPart>
        <name>Fe</name>
        <dbReference type="ChEBI" id="CHEBI:18248"/>
    </ligandPart>
</feature>
<evidence type="ECO:0000256" key="1">
    <source>
        <dbReference type="ARBA" id="ARBA00010617"/>
    </source>
</evidence>
<dbReference type="PANTHER" id="PTHR46300:SF2">
    <property type="entry name" value="CYTOCHROME P450 MONOOXYGENASE ALNH-RELATED"/>
    <property type="match status" value="1"/>
</dbReference>
<evidence type="ECO:0000256" key="6">
    <source>
        <dbReference type="PIRSR" id="PIRSR602401-1"/>
    </source>
</evidence>
<accession>A0A364MRG2</accession>
<evidence type="ECO:0000313" key="8">
    <source>
        <dbReference type="EMBL" id="RAR00490.1"/>
    </source>
</evidence>
<dbReference type="GO" id="GO:0004497">
    <property type="term" value="F:monooxygenase activity"/>
    <property type="evidence" value="ECO:0007669"/>
    <property type="project" value="UniProtKB-KW"/>
</dbReference>
<proteinExistence type="inferred from homology"/>
<dbReference type="GO" id="GO:0020037">
    <property type="term" value="F:heme binding"/>
    <property type="evidence" value="ECO:0007669"/>
    <property type="project" value="InterPro"/>
</dbReference>
<dbReference type="EMBL" id="QGDH01000367">
    <property type="protein sequence ID" value="RAR00490.1"/>
    <property type="molecule type" value="Genomic_DNA"/>
</dbReference>
<sequence>MDYETTSMLKILCIDSANGTHINPQVYAGHCAFNCMATITFGFRTGSISHPLVGHALALSREFMNTTGPVSNLVDFVPEYLQRTVPWAMKRRGKRLHTALVNTYGGLVGCIERQMQAGVEQERLDDLDVAMLAAAFMVGGVETTASIIQWFSALIPTHQHVQRKAHEELDRVVGRSRLPTVQDEASMPYCRAIIKEVERCHNPFWLGTPHMATADYVHKGTLIPVGSVILLNTWTMHHDPIKWSDPLAFNPDRYLNDSCSSSDSAKLPDPNKRDHWTFGAGRRICPGMQVADRELWLAITKMLWAFVMTEIPEKPIDLKEYDGKSGRSPIPFEIVLQPRFEGVEEVIRGL</sequence>
<evidence type="ECO:0000313" key="9">
    <source>
        <dbReference type="Proteomes" id="UP000249619"/>
    </source>
</evidence>
<dbReference type="InterPro" id="IPR036396">
    <property type="entry name" value="Cyt_P450_sf"/>
</dbReference>
<dbReference type="SUPFAM" id="SSF48264">
    <property type="entry name" value="Cytochrome P450"/>
    <property type="match status" value="1"/>
</dbReference>
<dbReference type="PRINTS" id="PR00385">
    <property type="entry name" value="P450"/>
</dbReference>
<dbReference type="InterPro" id="IPR017972">
    <property type="entry name" value="Cyt_P450_CS"/>
</dbReference>
<gene>
    <name evidence="8" type="ORF">DDE83_009098</name>
</gene>
<evidence type="ECO:0000256" key="5">
    <source>
        <dbReference type="ARBA" id="ARBA00023033"/>
    </source>
</evidence>
<organism evidence="8 9">
    <name type="scientific">Stemphylium lycopersici</name>
    <name type="common">Tomato gray leaf spot disease fungus</name>
    <name type="synonym">Thyrospora lycopersici</name>
    <dbReference type="NCBI Taxonomy" id="183478"/>
    <lineage>
        <taxon>Eukaryota</taxon>
        <taxon>Fungi</taxon>
        <taxon>Dikarya</taxon>
        <taxon>Ascomycota</taxon>
        <taxon>Pezizomycotina</taxon>
        <taxon>Dothideomycetes</taxon>
        <taxon>Pleosporomycetidae</taxon>
        <taxon>Pleosporales</taxon>
        <taxon>Pleosporineae</taxon>
        <taxon>Pleosporaceae</taxon>
        <taxon>Stemphylium</taxon>
    </lineage>
</organism>
<evidence type="ECO:0000256" key="3">
    <source>
        <dbReference type="ARBA" id="ARBA00023002"/>
    </source>
</evidence>
<dbReference type="AlphaFoldDB" id="A0A364MRG2"/>
<dbReference type="InterPro" id="IPR050364">
    <property type="entry name" value="Cytochrome_P450_fung"/>
</dbReference>
<reference evidence="9" key="1">
    <citation type="submission" date="2018-05" db="EMBL/GenBank/DDBJ databases">
        <title>Draft genome sequence of Stemphylium lycopersici strain CIDEFI 213.</title>
        <authorList>
            <person name="Medina R."/>
            <person name="Franco M.E.E."/>
            <person name="Lucentini C.G."/>
            <person name="Saparrat M.C.N."/>
            <person name="Balatti P.A."/>
        </authorList>
    </citation>
    <scope>NUCLEOTIDE SEQUENCE [LARGE SCALE GENOMIC DNA]</scope>
    <source>
        <strain evidence="9">CIDEFI 213</strain>
    </source>
</reference>
<comment type="cofactor">
    <cofactor evidence="6">
        <name>heme</name>
        <dbReference type="ChEBI" id="CHEBI:30413"/>
    </cofactor>
</comment>
<dbReference type="GO" id="GO:0005506">
    <property type="term" value="F:iron ion binding"/>
    <property type="evidence" value="ECO:0007669"/>
    <property type="project" value="InterPro"/>
</dbReference>
<dbReference type="PANTHER" id="PTHR46300">
    <property type="entry name" value="P450, PUTATIVE (EUROFUNG)-RELATED-RELATED"/>
    <property type="match status" value="1"/>
</dbReference>
<evidence type="ECO:0000256" key="7">
    <source>
        <dbReference type="RuleBase" id="RU000461"/>
    </source>
</evidence>
<dbReference type="OrthoDB" id="3666449at2759"/>
<dbReference type="PRINTS" id="PR00463">
    <property type="entry name" value="EP450I"/>
</dbReference>
<dbReference type="Gene3D" id="1.10.630.10">
    <property type="entry name" value="Cytochrome P450"/>
    <property type="match status" value="1"/>
</dbReference>
<dbReference type="Proteomes" id="UP000249619">
    <property type="component" value="Unassembled WGS sequence"/>
</dbReference>
<dbReference type="InterPro" id="IPR002401">
    <property type="entry name" value="Cyt_P450_E_grp-I"/>
</dbReference>
<name>A0A364MRG2_STELY</name>
<keyword evidence="2 6" id="KW-0479">Metal-binding</keyword>
<comment type="caution">
    <text evidence="8">The sequence shown here is derived from an EMBL/GenBank/DDBJ whole genome shotgun (WGS) entry which is preliminary data.</text>
</comment>
<keyword evidence="4 6" id="KW-0408">Iron</keyword>
<comment type="similarity">
    <text evidence="1 7">Belongs to the cytochrome P450 family.</text>
</comment>
<keyword evidence="6 7" id="KW-0349">Heme</keyword>
<keyword evidence="9" id="KW-1185">Reference proteome</keyword>
<dbReference type="PROSITE" id="PS00086">
    <property type="entry name" value="CYTOCHROME_P450"/>
    <property type="match status" value="1"/>
</dbReference>